<sequence length="128" mass="14776">DYDMCLGCYRDVTGGDVPTVIEDVDAFAQRRVEVVSRGEGNQSDPQVERDSWDEQRLRALCARHGWDFEWMTEDGERRRRADERLTEWKLEESMAAFLEEDAEEPDQQATKAVVEEVAEPPKLLRVAS</sequence>
<feature type="non-terminal residue" evidence="1">
    <location>
        <position position="1"/>
    </location>
</feature>
<protein>
    <submittedName>
        <fullName evidence="1">Nlrc3 protein</fullName>
    </submittedName>
</protein>
<comment type="caution">
    <text evidence="1">The sequence shown here is derived from an EMBL/GenBank/DDBJ whole genome shotgun (WGS) entry which is preliminary data.</text>
</comment>
<name>A0A812PQ24_9DINO</name>
<dbReference type="Proteomes" id="UP000601435">
    <property type="component" value="Unassembled WGS sequence"/>
</dbReference>
<evidence type="ECO:0000313" key="2">
    <source>
        <dbReference type="Proteomes" id="UP000601435"/>
    </source>
</evidence>
<keyword evidence="2" id="KW-1185">Reference proteome</keyword>
<proteinExistence type="predicted"/>
<evidence type="ECO:0000313" key="1">
    <source>
        <dbReference type="EMBL" id="CAE7343508.1"/>
    </source>
</evidence>
<accession>A0A812PQ24</accession>
<dbReference type="EMBL" id="CAJNJA010014492">
    <property type="protein sequence ID" value="CAE7343508.1"/>
    <property type="molecule type" value="Genomic_DNA"/>
</dbReference>
<dbReference type="AlphaFoldDB" id="A0A812PQ24"/>
<reference evidence="1" key="1">
    <citation type="submission" date="2021-02" db="EMBL/GenBank/DDBJ databases">
        <authorList>
            <person name="Dougan E. K."/>
            <person name="Rhodes N."/>
            <person name="Thang M."/>
            <person name="Chan C."/>
        </authorList>
    </citation>
    <scope>NUCLEOTIDE SEQUENCE</scope>
</reference>
<organism evidence="1 2">
    <name type="scientific">Symbiodinium necroappetens</name>
    <dbReference type="NCBI Taxonomy" id="1628268"/>
    <lineage>
        <taxon>Eukaryota</taxon>
        <taxon>Sar</taxon>
        <taxon>Alveolata</taxon>
        <taxon>Dinophyceae</taxon>
        <taxon>Suessiales</taxon>
        <taxon>Symbiodiniaceae</taxon>
        <taxon>Symbiodinium</taxon>
    </lineage>
</organism>
<gene>
    <name evidence="1" type="primary">Nlrc3</name>
    <name evidence="1" type="ORF">SNEC2469_LOCUS8874</name>
</gene>
<dbReference type="OrthoDB" id="436226at2759"/>